<dbReference type="InterPro" id="IPR029704">
    <property type="entry name" value="STEEP-like"/>
</dbReference>
<dbReference type="InterPro" id="IPR057965">
    <property type="entry name" value="STEEP1_dom"/>
</dbReference>
<dbReference type="AlphaFoldDB" id="R7V0Z3"/>
<dbReference type="GO" id="GO:0090158">
    <property type="term" value="P:endoplasmic reticulum membrane organization"/>
    <property type="evidence" value="ECO:0007669"/>
    <property type="project" value="TreeGrafter"/>
</dbReference>
<evidence type="ECO:0000256" key="2">
    <source>
        <dbReference type="ARBA" id="ARBA00024237"/>
    </source>
</evidence>
<dbReference type="FunCoup" id="R7V0Z3">
    <property type="interactions" value="1536"/>
</dbReference>
<accession>R7V0Z3</accession>
<dbReference type="EnsemblMetazoa" id="CapteT225003">
    <property type="protein sequence ID" value="CapteP225003"/>
    <property type="gene ID" value="CapteG225003"/>
</dbReference>
<dbReference type="Pfam" id="PF25809">
    <property type="entry name" value="STEEP1"/>
    <property type="match status" value="1"/>
</dbReference>
<organism evidence="4">
    <name type="scientific">Capitella teleta</name>
    <name type="common">Polychaete worm</name>
    <dbReference type="NCBI Taxonomy" id="283909"/>
    <lineage>
        <taxon>Eukaryota</taxon>
        <taxon>Metazoa</taxon>
        <taxon>Spiralia</taxon>
        <taxon>Lophotrochozoa</taxon>
        <taxon>Annelida</taxon>
        <taxon>Polychaeta</taxon>
        <taxon>Sedentaria</taxon>
        <taxon>Scolecida</taxon>
        <taxon>Capitellidae</taxon>
        <taxon>Capitella</taxon>
    </lineage>
</organism>
<dbReference type="EMBL" id="KB296161">
    <property type="protein sequence ID" value="ELU12169.1"/>
    <property type="molecule type" value="Genomic_DNA"/>
</dbReference>
<name>R7V0Z3_CAPTE</name>
<evidence type="ECO:0000313" key="6">
    <source>
        <dbReference type="Proteomes" id="UP000014760"/>
    </source>
</evidence>
<gene>
    <name evidence="4" type="ORF">CAPTEDRAFT_225003</name>
</gene>
<dbReference type="OMA" id="QQYRKNC"/>
<evidence type="ECO:0000313" key="4">
    <source>
        <dbReference type="EMBL" id="ELU12169.1"/>
    </source>
</evidence>
<evidence type="ECO:0000259" key="3">
    <source>
        <dbReference type="Pfam" id="PF25809"/>
    </source>
</evidence>
<proteinExistence type="inferred from homology"/>
<protein>
    <recommendedName>
        <fullName evidence="2">STING ER exit protein</fullName>
    </recommendedName>
</protein>
<dbReference type="PANTHER" id="PTHR46355:SF1">
    <property type="entry name" value="STING ER EXIT PROTEIN"/>
    <property type="match status" value="1"/>
</dbReference>
<dbReference type="PANTHER" id="PTHR46355">
    <property type="entry name" value="UPF0428 PROTEIN CXORF56"/>
    <property type="match status" value="1"/>
</dbReference>
<sequence length="216" mass="24818">MAKVVSKSVVCTDTRDQEEYQAEKPLHVYYCLCGHMSLILDCLLEKLPLRSRDGARVVDSNKHAHKITCDMDETVYLKRPDGIERQYRFKCKSCSLWLYYRHKDDNIVTFVVEGALKLGEGGVKKDVYSQISEPKKVMVKRSTKDMGKFSSVTVSTVDEEEDEMEAKEIAESYAANAKVIEKQLMRRGLTKRKLLEEAEEAKKLRPKGTLIDNMNR</sequence>
<feature type="domain" description="STEEP1" evidence="3">
    <location>
        <begin position="21"/>
        <end position="124"/>
    </location>
</feature>
<evidence type="ECO:0000256" key="1">
    <source>
        <dbReference type="ARBA" id="ARBA00024205"/>
    </source>
</evidence>
<reference evidence="6" key="1">
    <citation type="submission" date="2012-12" db="EMBL/GenBank/DDBJ databases">
        <authorList>
            <person name="Hellsten U."/>
            <person name="Grimwood J."/>
            <person name="Chapman J.A."/>
            <person name="Shapiro H."/>
            <person name="Aerts A."/>
            <person name="Otillar R.P."/>
            <person name="Terry A.Y."/>
            <person name="Boore J.L."/>
            <person name="Simakov O."/>
            <person name="Marletaz F."/>
            <person name="Cho S.-J."/>
            <person name="Edsinger-Gonzales E."/>
            <person name="Havlak P."/>
            <person name="Kuo D.-H."/>
            <person name="Larsson T."/>
            <person name="Lv J."/>
            <person name="Arendt D."/>
            <person name="Savage R."/>
            <person name="Osoegawa K."/>
            <person name="de Jong P."/>
            <person name="Lindberg D.R."/>
            <person name="Seaver E.C."/>
            <person name="Weisblat D.A."/>
            <person name="Putnam N.H."/>
            <person name="Grigoriev I.V."/>
            <person name="Rokhsar D.S."/>
        </authorList>
    </citation>
    <scope>NUCLEOTIDE SEQUENCE</scope>
    <source>
        <strain evidence="6">I ESC-2004</strain>
    </source>
</reference>
<dbReference type="GO" id="GO:0006888">
    <property type="term" value="P:endoplasmic reticulum to Golgi vesicle-mediated transport"/>
    <property type="evidence" value="ECO:0007669"/>
    <property type="project" value="TreeGrafter"/>
</dbReference>
<dbReference type="OrthoDB" id="418131at2759"/>
<reference evidence="4 6" key="2">
    <citation type="journal article" date="2013" name="Nature">
        <title>Insights into bilaterian evolution from three spiralian genomes.</title>
        <authorList>
            <person name="Simakov O."/>
            <person name="Marletaz F."/>
            <person name="Cho S.J."/>
            <person name="Edsinger-Gonzales E."/>
            <person name="Havlak P."/>
            <person name="Hellsten U."/>
            <person name="Kuo D.H."/>
            <person name="Larsson T."/>
            <person name="Lv J."/>
            <person name="Arendt D."/>
            <person name="Savage R."/>
            <person name="Osoegawa K."/>
            <person name="de Jong P."/>
            <person name="Grimwood J."/>
            <person name="Chapman J.A."/>
            <person name="Shapiro H."/>
            <person name="Aerts A."/>
            <person name="Otillar R.P."/>
            <person name="Terry A.Y."/>
            <person name="Boore J.L."/>
            <person name="Grigoriev I.V."/>
            <person name="Lindberg D.R."/>
            <person name="Seaver E.C."/>
            <person name="Weisblat D.A."/>
            <person name="Putnam N.H."/>
            <person name="Rokhsar D.S."/>
        </authorList>
    </citation>
    <scope>NUCLEOTIDE SEQUENCE</scope>
    <source>
        <strain evidence="4 6">I ESC-2004</strain>
    </source>
</reference>
<dbReference type="EMBL" id="AMQN01000814">
    <property type="status" value="NOT_ANNOTATED_CDS"/>
    <property type="molecule type" value="Genomic_DNA"/>
</dbReference>
<dbReference type="HOGENOM" id="CLU_099571_1_0_1"/>
<keyword evidence="6" id="KW-1185">Reference proteome</keyword>
<dbReference type="Proteomes" id="UP000014760">
    <property type="component" value="Unassembled WGS sequence"/>
</dbReference>
<comment type="similarity">
    <text evidence="1">Belongs to the STEEP1 family.</text>
</comment>
<dbReference type="GO" id="GO:0005737">
    <property type="term" value="C:cytoplasm"/>
    <property type="evidence" value="ECO:0007669"/>
    <property type="project" value="GOC"/>
</dbReference>
<dbReference type="STRING" id="283909.R7V0Z3"/>
<reference evidence="5" key="3">
    <citation type="submission" date="2015-06" db="UniProtKB">
        <authorList>
            <consortium name="EnsemblMetazoa"/>
        </authorList>
    </citation>
    <scope>IDENTIFICATION</scope>
</reference>
<evidence type="ECO:0000313" key="5">
    <source>
        <dbReference type="EnsemblMetazoa" id="CapteP225003"/>
    </source>
</evidence>